<keyword evidence="3" id="KW-0862">Zinc</keyword>
<dbReference type="Proteomes" id="UP000305067">
    <property type="component" value="Unassembled WGS sequence"/>
</dbReference>
<organism evidence="10 11">
    <name type="scientific">Pterulicium gracile</name>
    <dbReference type="NCBI Taxonomy" id="1884261"/>
    <lineage>
        <taxon>Eukaryota</taxon>
        <taxon>Fungi</taxon>
        <taxon>Dikarya</taxon>
        <taxon>Basidiomycota</taxon>
        <taxon>Agaricomycotina</taxon>
        <taxon>Agaricomycetes</taxon>
        <taxon>Agaricomycetidae</taxon>
        <taxon>Agaricales</taxon>
        <taxon>Pleurotineae</taxon>
        <taxon>Pterulaceae</taxon>
        <taxon>Pterulicium</taxon>
    </lineage>
</organism>
<sequence>MSSSHSQSSSAAAINRRRQAHTSRACNYCRKRKTRCDGKHPSCSTCEAHSMACYYSTEKDARKSASKAYVESLKTRIQSLESTLANMGVSVKEDDQLNNMSDRMDVPSSPVSPHSPSDEAVDRDDDGPIRGPLMIKDTGDLHLYGPTSAYSHLPGRPMQAASISTAPSEDSLSAHESESSRMNDLNPLNPVLPPEVHLSEDQHNQLLNRFFNFYASWCMRADQTQFNKGMKSAALRSSQKERRHHFSRRSSRHQGSSRYSPMLHNAILALACTYADDPILQSQRVRDLFGTKAKGMIDQECLRPTLATVEALALLSSYHASKMEDGLFSLHLGMAVRMGEALGLNVDCSSWVRGGHITQQDAVDRVSVFWSIFIQDKLYALFVGRNPSIPASIVTTPLPAVDPTIDDDLWIYEGPSEQITSQPSYLSTTFVETCKASVILARILDVNYAVKASANQLNQSIQVSDIRVQLDAWYDQLPTKLRVIPSSPFNAMPHVLMLHVSYWWFSILLHRPFYPHPEENQIAVKRCDAATDKIVQFFEIWRKVYGLRFTPVTAIQAAFATGTTYLLAAVHSNPNTKRCQDAIKGSKTCIQHLREMGTTYQAGNQNADILENLLKEWTDGASGGNNRMKTDSSGHSVKKSSTSPEPLSAHSPSDSQRSTSSKAVTTPTQKPAILGIQHKTTYHPSTPTGSSPGSVLLGEAGGGSSNNHQQHSPQQTYGPHQRGHHQHTSSTKSNHSDAWQGSGSGSSSAGPSSSNPAANASYSQQYVPDSFQRVLSSMDAAPFSYNTFGIESASNPFPPLPHPYMYYGNMYADPAHMGGYGAPGPGPYAAQGQGQYHQNQGFAGGGGTNGNGNAPQGEYPYVAGVDSTGSIAACTQQNGGMGWNAGSHPQGHGQWNHQGQW</sequence>
<proteinExistence type="predicted"/>
<dbReference type="SMART" id="SM00066">
    <property type="entry name" value="GAL4"/>
    <property type="match status" value="1"/>
</dbReference>
<dbReference type="Gene3D" id="4.10.240.10">
    <property type="entry name" value="Zn(2)-C6 fungal-type DNA-binding domain"/>
    <property type="match status" value="1"/>
</dbReference>
<dbReference type="InterPro" id="IPR051615">
    <property type="entry name" value="Transcr_Regulatory_Elem"/>
</dbReference>
<feature type="region of interest" description="Disordered" evidence="8">
    <location>
        <begin position="620"/>
        <end position="761"/>
    </location>
</feature>
<feature type="compositionally biased region" description="Basic and acidic residues" evidence="8">
    <location>
        <begin position="172"/>
        <end position="181"/>
    </location>
</feature>
<keyword evidence="6" id="KW-0804">Transcription</keyword>
<keyword evidence="7" id="KW-0539">Nucleus</keyword>
<feature type="compositionally biased region" description="Polar residues" evidence="8">
    <location>
        <begin position="728"/>
        <end position="739"/>
    </location>
</feature>
<feature type="region of interest" description="Disordered" evidence="8">
    <location>
        <begin position="99"/>
        <end position="188"/>
    </location>
</feature>
<evidence type="ECO:0000256" key="6">
    <source>
        <dbReference type="ARBA" id="ARBA00023163"/>
    </source>
</evidence>
<dbReference type="InterPro" id="IPR036864">
    <property type="entry name" value="Zn2-C6_fun-type_DNA-bd_sf"/>
</dbReference>
<protein>
    <submittedName>
        <fullName evidence="10">Fungal-specific transcription factor domain-containing protein</fullName>
    </submittedName>
</protein>
<dbReference type="GO" id="GO:0003677">
    <property type="term" value="F:DNA binding"/>
    <property type="evidence" value="ECO:0007669"/>
    <property type="project" value="UniProtKB-KW"/>
</dbReference>
<evidence type="ECO:0000256" key="4">
    <source>
        <dbReference type="ARBA" id="ARBA00023015"/>
    </source>
</evidence>
<keyword evidence="2" id="KW-0479">Metal-binding</keyword>
<evidence type="ECO:0000256" key="3">
    <source>
        <dbReference type="ARBA" id="ARBA00022833"/>
    </source>
</evidence>
<feature type="region of interest" description="Disordered" evidence="8">
    <location>
        <begin position="882"/>
        <end position="901"/>
    </location>
</feature>
<dbReference type="CDD" id="cd00067">
    <property type="entry name" value="GAL4"/>
    <property type="match status" value="1"/>
</dbReference>
<name>A0A5C3QT41_9AGAR</name>
<dbReference type="PROSITE" id="PS00463">
    <property type="entry name" value="ZN2_CY6_FUNGAL_1"/>
    <property type="match status" value="1"/>
</dbReference>
<gene>
    <name evidence="10" type="ORF">BDV98DRAFT_561603</name>
</gene>
<dbReference type="GO" id="GO:0000981">
    <property type="term" value="F:DNA-binding transcription factor activity, RNA polymerase II-specific"/>
    <property type="evidence" value="ECO:0007669"/>
    <property type="project" value="InterPro"/>
</dbReference>
<feature type="compositionally biased region" description="Low complexity" evidence="8">
    <location>
        <begin position="1"/>
        <end position="13"/>
    </location>
</feature>
<evidence type="ECO:0000256" key="1">
    <source>
        <dbReference type="ARBA" id="ARBA00004123"/>
    </source>
</evidence>
<feature type="compositionally biased region" description="Low complexity" evidence="8">
    <location>
        <begin position="684"/>
        <end position="694"/>
    </location>
</feature>
<feature type="region of interest" description="Disordered" evidence="8">
    <location>
        <begin position="1"/>
        <end position="24"/>
    </location>
</feature>
<comment type="subcellular location">
    <subcellularLocation>
        <location evidence="1">Nucleus</location>
    </subcellularLocation>
</comment>
<feature type="domain" description="Zn(2)-C6 fungal-type" evidence="9">
    <location>
        <begin position="25"/>
        <end position="55"/>
    </location>
</feature>
<dbReference type="Pfam" id="PF00172">
    <property type="entry name" value="Zn_clus"/>
    <property type="match status" value="1"/>
</dbReference>
<dbReference type="InterPro" id="IPR001138">
    <property type="entry name" value="Zn2Cys6_DnaBD"/>
</dbReference>
<feature type="compositionally biased region" description="Low complexity" evidence="8">
    <location>
        <begin position="745"/>
        <end position="761"/>
    </location>
</feature>
<dbReference type="STRING" id="1884261.A0A5C3QT41"/>
<evidence type="ECO:0000256" key="5">
    <source>
        <dbReference type="ARBA" id="ARBA00023125"/>
    </source>
</evidence>
<evidence type="ECO:0000256" key="7">
    <source>
        <dbReference type="ARBA" id="ARBA00023242"/>
    </source>
</evidence>
<dbReference type="SUPFAM" id="SSF57701">
    <property type="entry name" value="Zn2/Cys6 DNA-binding domain"/>
    <property type="match status" value="1"/>
</dbReference>
<evidence type="ECO:0000313" key="11">
    <source>
        <dbReference type="Proteomes" id="UP000305067"/>
    </source>
</evidence>
<dbReference type="PROSITE" id="PS50048">
    <property type="entry name" value="ZN2_CY6_FUNGAL_2"/>
    <property type="match status" value="1"/>
</dbReference>
<dbReference type="Pfam" id="PF04082">
    <property type="entry name" value="Fungal_trans"/>
    <property type="match status" value="1"/>
</dbReference>
<keyword evidence="5" id="KW-0238">DNA-binding</keyword>
<dbReference type="InterPro" id="IPR007219">
    <property type="entry name" value="XnlR_reg_dom"/>
</dbReference>
<reference evidence="10 11" key="1">
    <citation type="journal article" date="2019" name="Nat. Ecol. Evol.">
        <title>Megaphylogeny resolves global patterns of mushroom evolution.</title>
        <authorList>
            <person name="Varga T."/>
            <person name="Krizsan K."/>
            <person name="Foldi C."/>
            <person name="Dima B."/>
            <person name="Sanchez-Garcia M."/>
            <person name="Sanchez-Ramirez S."/>
            <person name="Szollosi G.J."/>
            <person name="Szarkandi J.G."/>
            <person name="Papp V."/>
            <person name="Albert L."/>
            <person name="Andreopoulos W."/>
            <person name="Angelini C."/>
            <person name="Antonin V."/>
            <person name="Barry K.W."/>
            <person name="Bougher N.L."/>
            <person name="Buchanan P."/>
            <person name="Buyck B."/>
            <person name="Bense V."/>
            <person name="Catcheside P."/>
            <person name="Chovatia M."/>
            <person name="Cooper J."/>
            <person name="Damon W."/>
            <person name="Desjardin D."/>
            <person name="Finy P."/>
            <person name="Geml J."/>
            <person name="Haridas S."/>
            <person name="Hughes K."/>
            <person name="Justo A."/>
            <person name="Karasinski D."/>
            <person name="Kautmanova I."/>
            <person name="Kiss B."/>
            <person name="Kocsube S."/>
            <person name="Kotiranta H."/>
            <person name="LaButti K.M."/>
            <person name="Lechner B.E."/>
            <person name="Liimatainen K."/>
            <person name="Lipzen A."/>
            <person name="Lukacs Z."/>
            <person name="Mihaltcheva S."/>
            <person name="Morgado L.N."/>
            <person name="Niskanen T."/>
            <person name="Noordeloos M.E."/>
            <person name="Ohm R.A."/>
            <person name="Ortiz-Santana B."/>
            <person name="Ovrebo C."/>
            <person name="Racz N."/>
            <person name="Riley R."/>
            <person name="Savchenko A."/>
            <person name="Shiryaev A."/>
            <person name="Soop K."/>
            <person name="Spirin V."/>
            <person name="Szebenyi C."/>
            <person name="Tomsovsky M."/>
            <person name="Tulloss R.E."/>
            <person name="Uehling J."/>
            <person name="Grigoriev I.V."/>
            <person name="Vagvolgyi C."/>
            <person name="Papp T."/>
            <person name="Martin F.M."/>
            <person name="Miettinen O."/>
            <person name="Hibbett D.S."/>
            <person name="Nagy L.G."/>
        </authorList>
    </citation>
    <scope>NUCLEOTIDE SEQUENCE [LARGE SCALE GENOMIC DNA]</scope>
    <source>
        <strain evidence="10 11">CBS 309.79</strain>
    </source>
</reference>
<feature type="compositionally biased region" description="Low complexity" evidence="8">
    <location>
        <begin position="705"/>
        <end position="715"/>
    </location>
</feature>
<dbReference type="GO" id="GO:0008270">
    <property type="term" value="F:zinc ion binding"/>
    <property type="evidence" value="ECO:0007669"/>
    <property type="project" value="InterPro"/>
</dbReference>
<keyword evidence="11" id="KW-1185">Reference proteome</keyword>
<feature type="region of interest" description="Disordered" evidence="8">
    <location>
        <begin position="839"/>
        <end position="859"/>
    </location>
</feature>
<feature type="compositionally biased region" description="Polar residues" evidence="8">
    <location>
        <begin position="650"/>
        <end position="669"/>
    </location>
</feature>
<dbReference type="EMBL" id="ML178817">
    <property type="protein sequence ID" value="TFL05176.1"/>
    <property type="molecule type" value="Genomic_DNA"/>
</dbReference>
<dbReference type="SMART" id="SM00906">
    <property type="entry name" value="Fungal_trans"/>
    <property type="match status" value="1"/>
</dbReference>
<evidence type="ECO:0000313" key="10">
    <source>
        <dbReference type="EMBL" id="TFL05176.1"/>
    </source>
</evidence>
<dbReference type="PANTHER" id="PTHR31313:SF81">
    <property type="entry name" value="TY1 ENHANCER ACTIVATOR"/>
    <property type="match status" value="1"/>
</dbReference>
<keyword evidence="4" id="KW-0805">Transcription regulation</keyword>
<feature type="compositionally biased region" description="Polar residues" evidence="8">
    <location>
        <begin position="161"/>
        <end position="171"/>
    </location>
</feature>
<evidence type="ECO:0000256" key="8">
    <source>
        <dbReference type="SAM" id="MobiDB-lite"/>
    </source>
</evidence>
<dbReference type="PANTHER" id="PTHR31313">
    <property type="entry name" value="TY1 ENHANCER ACTIVATOR"/>
    <property type="match status" value="1"/>
</dbReference>
<accession>A0A5C3QT41</accession>
<feature type="compositionally biased region" description="Basic residues" evidence="8">
    <location>
        <begin position="241"/>
        <end position="252"/>
    </location>
</feature>
<evidence type="ECO:0000259" key="9">
    <source>
        <dbReference type="PROSITE" id="PS50048"/>
    </source>
</evidence>
<dbReference type="OrthoDB" id="2154091at2759"/>
<dbReference type="GO" id="GO:0005634">
    <property type="term" value="C:nucleus"/>
    <property type="evidence" value="ECO:0007669"/>
    <property type="project" value="UniProtKB-SubCell"/>
</dbReference>
<feature type="compositionally biased region" description="Low complexity" evidence="8">
    <location>
        <begin position="106"/>
        <end position="115"/>
    </location>
</feature>
<evidence type="ECO:0000256" key="2">
    <source>
        <dbReference type="ARBA" id="ARBA00022723"/>
    </source>
</evidence>
<feature type="compositionally biased region" description="Low complexity" evidence="8">
    <location>
        <begin position="890"/>
        <end position="901"/>
    </location>
</feature>
<feature type="region of interest" description="Disordered" evidence="8">
    <location>
        <begin position="231"/>
        <end position="258"/>
    </location>
</feature>
<dbReference type="CDD" id="cd12148">
    <property type="entry name" value="fungal_TF_MHR"/>
    <property type="match status" value="1"/>
</dbReference>
<dbReference type="AlphaFoldDB" id="A0A5C3QT41"/>
<feature type="compositionally biased region" description="Low complexity" evidence="8">
    <location>
        <begin position="633"/>
        <end position="643"/>
    </location>
</feature>
<dbReference type="GO" id="GO:0006351">
    <property type="term" value="P:DNA-templated transcription"/>
    <property type="evidence" value="ECO:0007669"/>
    <property type="project" value="InterPro"/>
</dbReference>